<organism evidence="2 3">
    <name type="scientific">Acidovorax bellezanensis</name>
    <dbReference type="NCBI Taxonomy" id="2976702"/>
    <lineage>
        <taxon>Bacteria</taxon>
        <taxon>Pseudomonadati</taxon>
        <taxon>Pseudomonadota</taxon>
        <taxon>Betaproteobacteria</taxon>
        <taxon>Burkholderiales</taxon>
        <taxon>Comamonadaceae</taxon>
        <taxon>Acidovorax</taxon>
    </lineage>
</organism>
<evidence type="ECO:0000256" key="1">
    <source>
        <dbReference type="SAM" id="SignalP"/>
    </source>
</evidence>
<evidence type="ECO:0000313" key="3">
    <source>
        <dbReference type="Proteomes" id="UP001525968"/>
    </source>
</evidence>
<dbReference type="EMBL" id="JAODYH010000005">
    <property type="protein sequence ID" value="MCT9811299.1"/>
    <property type="molecule type" value="Genomic_DNA"/>
</dbReference>
<name>A0ABT2PLF4_9BURK</name>
<accession>A0ABT2PLF4</accession>
<protein>
    <submittedName>
        <fullName evidence="2">DUF4124 domain-containing protein</fullName>
    </submittedName>
</protein>
<keyword evidence="1" id="KW-0732">Signal</keyword>
<proteinExistence type="predicted"/>
<sequence>MQWMSNIGVVTGLALALAGVPAVAQAQAGKADTGIYSCTDAQGRRLTADRPIADCLDREQRVLGPTGVERRRVGPTLTEVERAALDVRRRQQFQAQQRDRDEARRLRALASRYPDKAAHDVERAEAVAQVEEVSTLARNRLDVLRAERKKLDTEMEFYAKDPMRAPPPLRRQLAQSDESLAEQGRFLAAQEQEKRRVHQRFDVELAQLRVLWGSGS</sequence>
<keyword evidence="3" id="KW-1185">Reference proteome</keyword>
<dbReference type="Proteomes" id="UP001525968">
    <property type="component" value="Unassembled WGS sequence"/>
</dbReference>
<feature type="signal peptide" evidence="1">
    <location>
        <begin position="1"/>
        <end position="26"/>
    </location>
</feature>
<gene>
    <name evidence="2" type="ORF">N0K08_11680</name>
</gene>
<feature type="chain" id="PRO_5046231963" evidence="1">
    <location>
        <begin position="27"/>
        <end position="216"/>
    </location>
</feature>
<reference evidence="2 3" key="1">
    <citation type="submission" date="2022-09" db="EMBL/GenBank/DDBJ databases">
        <title>Draft genome of isolate Be4.</title>
        <authorList>
            <person name="Sanchez-Castro I."/>
            <person name="Martinez-Rodriguez P."/>
            <person name="Descostes M."/>
            <person name="Merroun M."/>
        </authorList>
    </citation>
    <scope>NUCLEOTIDE SEQUENCE [LARGE SCALE GENOMIC DNA]</scope>
    <source>
        <strain evidence="2 3">Be4</strain>
    </source>
</reference>
<evidence type="ECO:0000313" key="2">
    <source>
        <dbReference type="EMBL" id="MCT9811299.1"/>
    </source>
</evidence>
<comment type="caution">
    <text evidence="2">The sequence shown here is derived from an EMBL/GenBank/DDBJ whole genome shotgun (WGS) entry which is preliminary data.</text>
</comment>